<dbReference type="GO" id="GO:0005829">
    <property type="term" value="C:cytosol"/>
    <property type="evidence" value="ECO:0007669"/>
    <property type="project" value="TreeGrafter"/>
</dbReference>
<dbReference type="GO" id="GO:0002949">
    <property type="term" value="P:tRNA threonylcarbamoyladenosine modification"/>
    <property type="evidence" value="ECO:0007669"/>
    <property type="project" value="InterPro"/>
</dbReference>
<dbReference type="GO" id="GO:0016740">
    <property type="term" value="F:transferase activity"/>
    <property type="evidence" value="ECO:0007669"/>
    <property type="project" value="UniProtKB-KW"/>
</dbReference>
<protein>
    <submittedName>
        <fullName evidence="2">tRNA (Adenosine(37)-N6)-threonylcarbamoyltransferase complex dimerization subunit type 1 TsaB</fullName>
    </submittedName>
</protein>
<gene>
    <name evidence="2" type="primary">tsaB</name>
    <name evidence="2" type="ORF">G8O30_15390</name>
</gene>
<dbReference type="PANTHER" id="PTHR11735">
    <property type="entry name" value="TRNA N6-ADENOSINE THREONYLCARBAMOYLTRANSFERASE"/>
    <property type="match status" value="1"/>
</dbReference>
<evidence type="ECO:0000313" key="2">
    <source>
        <dbReference type="EMBL" id="QPC48201.1"/>
    </source>
</evidence>
<dbReference type="AlphaFoldDB" id="A0A7S8HH29"/>
<dbReference type="Pfam" id="PF00814">
    <property type="entry name" value="TsaD"/>
    <property type="match status" value="1"/>
</dbReference>
<proteinExistence type="predicted"/>
<dbReference type="Proteomes" id="UP000593626">
    <property type="component" value="Chromosome"/>
</dbReference>
<dbReference type="CDD" id="cd24032">
    <property type="entry name" value="ASKHA_NBD_TsaB"/>
    <property type="match status" value="1"/>
</dbReference>
<dbReference type="NCBIfam" id="TIGR03725">
    <property type="entry name" value="T6A_YeaZ"/>
    <property type="match status" value="1"/>
</dbReference>
<keyword evidence="2" id="KW-0808">Transferase</keyword>
<keyword evidence="3" id="KW-1185">Reference proteome</keyword>
<dbReference type="InterPro" id="IPR000905">
    <property type="entry name" value="Gcp-like_dom"/>
</dbReference>
<name>A0A7S8HH29_9BACI</name>
<sequence>MITLAIDTSHYPLSVALVSETEFIGERTIHVKKNHSVRVMPTIEEFLKECEVTQDQISRVAVAKGPGSYTGLRIGVTIAKTLAWSWNVPLVGVSSLLSICGNARFYPELVCPIFDARRGLVYTGLYSFTDGQPKTMKEDTNILLTDWLEELSTLQKNILFVGNDLVTFKQEITNVLGDRAQFVSNTASMPSAAWIAEVAQSLRAEDVHTFEPSYVRLAEAEAKWQEEQEKSNGQ</sequence>
<feature type="domain" description="Gcp-like" evidence="1">
    <location>
        <begin position="31"/>
        <end position="224"/>
    </location>
</feature>
<dbReference type="SUPFAM" id="SSF53067">
    <property type="entry name" value="Actin-like ATPase domain"/>
    <property type="match status" value="2"/>
</dbReference>
<accession>A0A7S8HH29</accession>
<dbReference type="KEGG" id="mcui:G8O30_15390"/>
<evidence type="ECO:0000259" key="1">
    <source>
        <dbReference type="Pfam" id="PF00814"/>
    </source>
</evidence>
<dbReference type="RefSeq" id="WP_239672886.1">
    <property type="nucleotide sequence ID" value="NZ_CP049742.1"/>
</dbReference>
<dbReference type="PANTHER" id="PTHR11735:SF11">
    <property type="entry name" value="TRNA THREONYLCARBAMOYLADENOSINE BIOSYNTHESIS PROTEIN TSAB"/>
    <property type="match status" value="1"/>
</dbReference>
<dbReference type="EMBL" id="CP049742">
    <property type="protein sequence ID" value="QPC48201.1"/>
    <property type="molecule type" value="Genomic_DNA"/>
</dbReference>
<dbReference type="InterPro" id="IPR022496">
    <property type="entry name" value="T6A_TsaB"/>
</dbReference>
<dbReference type="InterPro" id="IPR043129">
    <property type="entry name" value="ATPase_NBD"/>
</dbReference>
<reference evidence="2 3" key="1">
    <citation type="submission" date="2019-07" db="EMBL/GenBank/DDBJ databases">
        <title>Genome sequence of 2 isolates from Red Sea Mangroves.</title>
        <authorList>
            <person name="Sefrji F."/>
            <person name="Michoud G."/>
            <person name="Merlino G."/>
            <person name="Daffonchio D."/>
        </authorList>
    </citation>
    <scope>NUCLEOTIDE SEQUENCE [LARGE SCALE GENOMIC DNA]</scope>
    <source>
        <strain evidence="2 3">R1DC41</strain>
    </source>
</reference>
<evidence type="ECO:0000313" key="3">
    <source>
        <dbReference type="Proteomes" id="UP000593626"/>
    </source>
</evidence>
<dbReference type="Gene3D" id="3.30.420.40">
    <property type="match status" value="2"/>
</dbReference>
<organism evidence="2 3">
    <name type="scientific">Mangrovibacillus cuniculi</name>
    <dbReference type="NCBI Taxonomy" id="2593652"/>
    <lineage>
        <taxon>Bacteria</taxon>
        <taxon>Bacillati</taxon>
        <taxon>Bacillota</taxon>
        <taxon>Bacilli</taxon>
        <taxon>Bacillales</taxon>
        <taxon>Bacillaceae</taxon>
        <taxon>Mangrovibacillus</taxon>
    </lineage>
</organism>